<reference evidence="1 2" key="1">
    <citation type="submission" date="2007-09" db="EMBL/GenBank/DDBJ databases">
        <title>Draft genome sequence of Eubacterium dolichum (DSM 3991).</title>
        <authorList>
            <person name="Sudarsanam P."/>
            <person name="Ley R."/>
            <person name="Guruge J."/>
            <person name="Turnbaugh P.J."/>
            <person name="Mahowald M."/>
            <person name="Liep D."/>
            <person name="Gordon J."/>
        </authorList>
    </citation>
    <scope>NUCLEOTIDE SEQUENCE [LARGE SCALE GENOMIC DNA]</scope>
    <source>
        <strain evidence="1 2">DSM 3991</strain>
    </source>
</reference>
<name>A8R9U4_9FIRM</name>
<dbReference type="EMBL" id="ABAW02000018">
    <property type="protein sequence ID" value="EDP11432.1"/>
    <property type="molecule type" value="Genomic_DNA"/>
</dbReference>
<accession>A8R9U4</accession>
<organism evidence="1 2">
    <name type="scientific">Amedibacillus dolichus DSM 3991</name>
    <dbReference type="NCBI Taxonomy" id="428127"/>
    <lineage>
        <taxon>Bacteria</taxon>
        <taxon>Bacillati</taxon>
        <taxon>Bacillota</taxon>
        <taxon>Erysipelotrichia</taxon>
        <taxon>Erysipelotrichales</taxon>
        <taxon>Erysipelotrichaceae</taxon>
        <taxon>Amedibacillus</taxon>
    </lineage>
</organism>
<reference evidence="1 2" key="2">
    <citation type="submission" date="2007-09" db="EMBL/GenBank/DDBJ databases">
        <authorList>
            <person name="Fulton L."/>
            <person name="Clifton S."/>
            <person name="Fulton B."/>
            <person name="Xu J."/>
            <person name="Minx P."/>
            <person name="Pepin K.H."/>
            <person name="Johnson M."/>
            <person name="Thiruvilangam P."/>
            <person name="Bhonagiri V."/>
            <person name="Nash W.E."/>
            <person name="Mardis E.R."/>
            <person name="Wilson R.K."/>
        </authorList>
    </citation>
    <scope>NUCLEOTIDE SEQUENCE [LARGE SCALE GENOMIC DNA]</scope>
    <source>
        <strain evidence="1 2">DSM 3991</strain>
    </source>
</reference>
<gene>
    <name evidence="1" type="ORF">EUBDOL_00610</name>
</gene>
<protein>
    <submittedName>
        <fullName evidence="1">Uncharacterized protein</fullName>
    </submittedName>
</protein>
<dbReference type="Proteomes" id="UP000004090">
    <property type="component" value="Unassembled WGS sequence"/>
</dbReference>
<evidence type="ECO:0000313" key="1">
    <source>
        <dbReference type="EMBL" id="EDP11432.1"/>
    </source>
</evidence>
<evidence type="ECO:0000313" key="2">
    <source>
        <dbReference type="Proteomes" id="UP000004090"/>
    </source>
</evidence>
<dbReference type="STRING" id="428127.EUBDOL_00610"/>
<proteinExistence type="predicted"/>
<comment type="caution">
    <text evidence="1">The sequence shown here is derived from an EMBL/GenBank/DDBJ whole genome shotgun (WGS) entry which is preliminary data.</text>
</comment>
<sequence length="40" mass="4658">MLKCMEFVKETGANWYVLENIIKSLKKYNQKGLNAVIILL</sequence>
<dbReference type="AlphaFoldDB" id="A8R9U4"/>
<dbReference type="HOGENOM" id="CLU_3289807_0_0_9"/>